<dbReference type="SUPFAM" id="SSF81301">
    <property type="entry name" value="Nucleotidyltransferase"/>
    <property type="match status" value="1"/>
</dbReference>
<proteinExistence type="predicted"/>
<dbReference type="InterPro" id="IPR007344">
    <property type="entry name" value="GrpB/CoaE"/>
</dbReference>
<dbReference type="PANTHER" id="PTHR34822">
    <property type="entry name" value="GRPB DOMAIN PROTEIN (AFU_ORTHOLOGUE AFUA_1G01530)"/>
    <property type="match status" value="1"/>
</dbReference>
<dbReference type="InterPro" id="IPR043519">
    <property type="entry name" value="NT_sf"/>
</dbReference>
<dbReference type="EMBL" id="CP043494">
    <property type="protein sequence ID" value="WNG42920.1"/>
    <property type="molecule type" value="Genomic_DNA"/>
</dbReference>
<dbReference type="Gene3D" id="3.30.460.10">
    <property type="entry name" value="Beta Polymerase, domain 2"/>
    <property type="match status" value="1"/>
</dbReference>
<evidence type="ECO:0000313" key="1">
    <source>
        <dbReference type="EMBL" id="WNG42920.1"/>
    </source>
</evidence>
<name>A0ABY9WH73_9BACT</name>
<keyword evidence="2" id="KW-1185">Reference proteome</keyword>
<evidence type="ECO:0000313" key="2">
    <source>
        <dbReference type="Proteomes" id="UP001611383"/>
    </source>
</evidence>
<organism evidence="1 2">
    <name type="scientific">Archangium minus</name>
    <dbReference type="NCBI Taxonomy" id="83450"/>
    <lineage>
        <taxon>Bacteria</taxon>
        <taxon>Pseudomonadati</taxon>
        <taxon>Myxococcota</taxon>
        <taxon>Myxococcia</taxon>
        <taxon>Myxococcales</taxon>
        <taxon>Cystobacterineae</taxon>
        <taxon>Archangiaceae</taxon>
        <taxon>Archangium</taxon>
    </lineage>
</organism>
<reference evidence="1 2" key="1">
    <citation type="submission" date="2019-08" db="EMBL/GenBank/DDBJ databases">
        <title>Archangium and Cystobacter genomes.</title>
        <authorList>
            <person name="Chen I.-C.K."/>
            <person name="Wielgoss S."/>
        </authorList>
    </citation>
    <scope>NUCLEOTIDE SEQUENCE [LARGE SCALE GENOMIC DNA]</scope>
    <source>
        <strain evidence="1 2">Cbm 6</strain>
    </source>
</reference>
<dbReference type="Proteomes" id="UP001611383">
    <property type="component" value="Chromosome"/>
</dbReference>
<gene>
    <name evidence="1" type="ORF">F0U60_01530</name>
</gene>
<protein>
    <submittedName>
        <fullName evidence="1">GrpB family protein</fullName>
    </submittedName>
</protein>
<dbReference type="Pfam" id="PF04229">
    <property type="entry name" value="GrpB"/>
    <property type="match status" value="1"/>
</dbReference>
<dbReference type="PANTHER" id="PTHR34822:SF1">
    <property type="entry name" value="GRPB FAMILY PROTEIN"/>
    <property type="match status" value="1"/>
</dbReference>
<sequence>MARAGAVPPRAIAAGRLSRVDTEPFTIEALMFETAPRIIGPYIHERVVCRSYDARVVEVARRVGEAVREHLPDVTVEHVGSTSVPGCEGKGVVDLMIPVEPGQLEPVKALLDALGFQRQVPPAGHEPWPESRPMREGSLEHEGTRFNLHVHVIPADSPEVETQRRFRDRLCADPVLREAYVALKRDILSRGIMNSGDYSLAKDSFIRGVLDSFR</sequence>
<accession>A0ABY9WH73</accession>